<evidence type="ECO:0000313" key="2">
    <source>
        <dbReference type="EMBL" id="CAB4173514.1"/>
    </source>
</evidence>
<evidence type="ECO:0000256" key="1">
    <source>
        <dbReference type="SAM" id="Phobius"/>
    </source>
</evidence>
<evidence type="ECO:0000313" key="3">
    <source>
        <dbReference type="EMBL" id="CAB4185118.1"/>
    </source>
</evidence>
<keyword evidence="1" id="KW-1133">Transmembrane helix</keyword>
<feature type="transmembrane region" description="Helical" evidence="1">
    <location>
        <begin position="85"/>
        <end position="105"/>
    </location>
</feature>
<dbReference type="EMBL" id="LR797074">
    <property type="protein sequence ID" value="CAB4185118.1"/>
    <property type="molecule type" value="Genomic_DNA"/>
</dbReference>
<protein>
    <submittedName>
        <fullName evidence="6">Uncharacterized protein</fullName>
    </submittedName>
</protein>
<evidence type="ECO:0000313" key="5">
    <source>
        <dbReference type="EMBL" id="CAB4191363.1"/>
    </source>
</evidence>
<keyword evidence="1" id="KW-0472">Membrane</keyword>
<proteinExistence type="predicted"/>
<keyword evidence="1" id="KW-0812">Transmembrane</keyword>
<dbReference type="EMBL" id="LR798413">
    <property type="protein sequence ID" value="CAB5229589.1"/>
    <property type="molecule type" value="Genomic_DNA"/>
</dbReference>
<organism evidence="6">
    <name type="scientific">uncultured Caudovirales phage</name>
    <dbReference type="NCBI Taxonomy" id="2100421"/>
    <lineage>
        <taxon>Viruses</taxon>
        <taxon>Duplodnaviria</taxon>
        <taxon>Heunggongvirae</taxon>
        <taxon>Uroviricota</taxon>
        <taxon>Caudoviricetes</taxon>
        <taxon>Peduoviridae</taxon>
        <taxon>Maltschvirus</taxon>
        <taxon>Maltschvirus maltsch</taxon>
    </lineage>
</organism>
<reference evidence="6" key="1">
    <citation type="submission" date="2020-05" db="EMBL/GenBank/DDBJ databases">
        <authorList>
            <person name="Chiriac C."/>
            <person name="Salcher M."/>
            <person name="Ghai R."/>
            <person name="Kavagutti S V."/>
        </authorList>
    </citation>
    <scope>NUCLEOTIDE SEQUENCE</scope>
</reference>
<dbReference type="EMBL" id="LR797172">
    <property type="protein sequence ID" value="CAB4191363.1"/>
    <property type="molecule type" value="Genomic_DNA"/>
</dbReference>
<name>A0A6J7XH17_9CAUD</name>
<sequence length="107" mass="11629">MMTPTSDGLLAQILTTLTSLGERLAVVEADLKTVIRDHTKDLDDHEARIRIIEADAREHVTFADLAERDAIARADSDRAANKRMVALGLVFAGLQVVEGAGLYLLTT</sequence>
<evidence type="ECO:0000313" key="6">
    <source>
        <dbReference type="EMBL" id="CAB5229589.1"/>
    </source>
</evidence>
<gene>
    <name evidence="3" type="ORF">UFOVP1120_4</name>
    <name evidence="4" type="ORF">UFOVP1183_47</name>
    <name evidence="5" type="ORF">UFOVP1227_30</name>
    <name evidence="6" type="ORF">UFOVP1571_4</name>
    <name evidence="2" type="ORF">UFOVP955_35</name>
</gene>
<evidence type="ECO:0000313" key="4">
    <source>
        <dbReference type="EMBL" id="CAB4188577.1"/>
    </source>
</evidence>
<dbReference type="EMBL" id="LR797125">
    <property type="protein sequence ID" value="CAB4188577.1"/>
    <property type="molecule type" value="Genomic_DNA"/>
</dbReference>
<dbReference type="EMBL" id="LR796904">
    <property type="protein sequence ID" value="CAB4173514.1"/>
    <property type="molecule type" value="Genomic_DNA"/>
</dbReference>
<accession>A0A6J7XH17</accession>